<protein>
    <submittedName>
        <fullName evidence="1">Uncharacterized protein</fullName>
    </submittedName>
</protein>
<sequence>MIFMKYDKNYSLLAAELLTPRDNLPWNNERVMRNFWMRPFLIDNQVTRAYVESVLLKENKERTILRDTVEGELVGLSAVKHRFWLAEYRFLEKLMTFRQLAIYAPAFLSLSRIMPKKLVFNRRLVVQKYLELHPLPKGFFVTKVCRQFVRSSVLLYSAEKLIGATDKFISLVIRSADQSRAANCHRVAMQLRALHLMSDQEICDQFKCEEEYLSELVLLERLARYYRLAVDDIFRISAAEIKHFWDVQC</sequence>
<dbReference type="AlphaFoldDB" id="A0A6L8WA55"/>
<gene>
    <name evidence="1" type="ORF">GQE98_11720</name>
</gene>
<keyword evidence="2" id="KW-1185">Reference proteome</keyword>
<dbReference type="RefSeq" id="WP_161315817.1">
    <property type="nucleotide sequence ID" value="NZ_WTUW01000002.1"/>
</dbReference>
<proteinExistence type="predicted"/>
<name>A0A6L8WA55_9PROT</name>
<dbReference type="Proteomes" id="UP000476030">
    <property type="component" value="Unassembled WGS sequence"/>
</dbReference>
<reference evidence="1 2" key="1">
    <citation type="submission" date="2019-12" db="EMBL/GenBank/DDBJ databases">
        <title>Snethiella sp. nov. sp. isolated from sea sand.</title>
        <authorList>
            <person name="Kim J."/>
            <person name="Jeong S.E."/>
            <person name="Jung H.S."/>
            <person name="Jeon C.O."/>
        </authorList>
    </citation>
    <scope>NUCLEOTIDE SEQUENCE [LARGE SCALE GENOMIC DNA]</scope>
    <source>
        <strain evidence="1 2">DP05</strain>
    </source>
</reference>
<evidence type="ECO:0000313" key="2">
    <source>
        <dbReference type="Proteomes" id="UP000476030"/>
    </source>
</evidence>
<comment type="caution">
    <text evidence="1">The sequence shown here is derived from an EMBL/GenBank/DDBJ whole genome shotgun (WGS) entry which is preliminary data.</text>
</comment>
<organism evidence="1 2">
    <name type="scientific">Sneathiella litorea</name>
    <dbReference type="NCBI Taxonomy" id="2606216"/>
    <lineage>
        <taxon>Bacteria</taxon>
        <taxon>Pseudomonadati</taxon>
        <taxon>Pseudomonadota</taxon>
        <taxon>Alphaproteobacteria</taxon>
        <taxon>Sneathiellales</taxon>
        <taxon>Sneathiellaceae</taxon>
        <taxon>Sneathiella</taxon>
    </lineage>
</organism>
<accession>A0A6L8WA55</accession>
<evidence type="ECO:0000313" key="1">
    <source>
        <dbReference type="EMBL" id="MZR31300.1"/>
    </source>
</evidence>
<dbReference type="EMBL" id="WTUW01000002">
    <property type="protein sequence ID" value="MZR31300.1"/>
    <property type="molecule type" value="Genomic_DNA"/>
</dbReference>